<protein>
    <submittedName>
        <fullName evidence="1">Uncharacterized protein</fullName>
    </submittedName>
</protein>
<sequence>MYTSFYSLVLSKAVTLIHKTIGLKYDISEINIYIYKLLLQLYSSNTRDGAQYNFSNHLKRTP</sequence>
<dbReference type="Proteomes" id="UP001501166">
    <property type="component" value="Unassembled WGS sequence"/>
</dbReference>
<accession>A0ABP3HBN5</accession>
<gene>
    <name evidence="1" type="ORF">GCM10008932_18860</name>
</gene>
<evidence type="ECO:0000313" key="2">
    <source>
        <dbReference type="Proteomes" id="UP001501166"/>
    </source>
</evidence>
<evidence type="ECO:0000313" key="1">
    <source>
        <dbReference type="EMBL" id="GAA0367086.1"/>
    </source>
</evidence>
<comment type="caution">
    <text evidence="1">The sequence shown here is derived from an EMBL/GenBank/DDBJ whole genome shotgun (WGS) entry which is preliminary data.</text>
</comment>
<reference evidence="2" key="1">
    <citation type="journal article" date="2019" name="Int. J. Syst. Evol. Microbiol.">
        <title>The Global Catalogue of Microorganisms (GCM) 10K type strain sequencing project: providing services to taxonomists for standard genome sequencing and annotation.</title>
        <authorList>
            <consortium name="The Broad Institute Genomics Platform"/>
            <consortium name="The Broad Institute Genome Sequencing Center for Infectious Disease"/>
            <person name="Wu L."/>
            <person name="Ma J."/>
        </authorList>
    </citation>
    <scope>NUCLEOTIDE SEQUENCE [LARGE SCALE GENOMIC DNA]</scope>
    <source>
        <strain evidence="2">JCM 12662</strain>
    </source>
</reference>
<keyword evidence="2" id="KW-1185">Reference proteome</keyword>
<organism evidence="1 2">
    <name type="scientific">Alkalibacterium iburiense</name>
    <dbReference type="NCBI Taxonomy" id="290589"/>
    <lineage>
        <taxon>Bacteria</taxon>
        <taxon>Bacillati</taxon>
        <taxon>Bacillota</taxon>
        <taxon>Bacilli</taxon>
        <taxon>Lactobacillales</taxon>
        <taxon>Carnobacteriaceae</taxon>
        <taxon>Alkalibacterium</taxon>
    </lineage>
</organism>
<proteinExistence type="predicted"/>
<name>A0ABP3HBN5_9LACT</name>
<dbReference type="EMBL" id="BAAACW010000121">
    <property type="protein sequence ID" value="GAA0367086.1"/>
    <property type="molecule type" value="Genomic_DNA"/>
</dbReference>